<keyword evidence="2 6" id="KW-0812">Transmembrane</keyword>
<feature type="transmembrane region" description="Helical" evidence="6">
    <location>
        <begin position="205"/>
        <end position="227"/>
    </location>
</feature>
<feature type="region of interest" description="Disordered" evidence="5">
    <location>
        <begin position="1"/>
        <end position="64"/>
    </location>
</feature>
<organism evidence="7 8">
    <name type="scientific">Xylona heveae (strain CBS 132557 / TC161)</name>
    <dbReference type="NCBI Taxonomy" id="1328760"/>
    <lineage>
        <taxon>Eukaryota</taxon>
        <taxon>Fungi</taxon>
        <taxon>Dikarya</taxon>
        <taxon>Ascomycota</taxon>
        <taxon>Pezizomycotina</taxon>
        <taxon>Xylonomycetes</taxon>
        <taxon>Xylonales</taxon>
        <taxon>Xylonaceae</taxon>
        <taxon>Xylona</taxon>
    </lineage>
</organism>
<dbReference type="PROSITE" id="PS01346">
    <property type="entry name" value="CLAUDIN"/>
    <property type="match status" value="1"/>
</dbReference>
<sequence length="371" mass="40097">MTILPKFNSVRRQQRNKGWGSSKTNTATNSNGNGGNPQSSASKESSSDTDRTLTYDSPDGSRTKAQVKRATRTRLIFCLLSSLLFLISFVFLILVCIGNVSIKPVLKDTYFLKLDLSNIIPQSVPNAVLINSIARTLGLHDFYQAGLWNFCEGYNDEGVTSCSDPESLYWFNPVDILLNELLSGATIALPANIQTALNLAKTASHVMFGFFISGTVLCFLSIFLAPFSVFSRWAALGIGLFTFIAALLTTVATVIATVMFKVFQNVFMSATDINIIATLGPRMFAFMWIATGTAVIAWLFQAGMCCCCASRRDVRTGRKRGSRKAYLGGNGATTDPGAGAGAAAAAAGDEEKQQENGPRKRQRPGLGSKKE</sequence>
<accession>A0A165J2I6</accession>
<dbReference type="InParanoid" id="A0A165J2I6"/>
<dbReference type="GeneID" id="28895995"/>
<dbReference type="AlphaFoldDB" id="A0A165J2I6"/>
<dbReference type="OrthoDB" id="2327445at2759"/>
<dbReference type="PANTHER" id="PTHR28019">
    <property type="entry name" value="CELL MEMBRANE PROTEIN YLR413W-RELATED"/>
    <property type="match status" value="1"/>
</dbReference>
<name>A0A165J2I6_XYLHT</name>
<dbReference type="FunCoup" id="A0A165J2I6">
    <property type="interactions" value="56"/>
</dbReference>
<dbReference type="InterPro" id="IPR017974">
    <property type="entry name" value="Claudin_CS"/>
</dbReference>
<dbReference type="RefSeq" id="XP_018191198.1">
    <property type="nucleotide sequence ID" value="XM_018330858.1"/>
</dbReference>
<protein>
    <recommendedName>
        <fullName evidence="9">Integral membrane protein</fullName>
    </recommendedName>
</protein>
<dbReference type="Proteomes" id="UP000076632">
    <property type="component" value="Unassembled WGS sequence"/>
</dbReference>
<dbReference type="GO" id="GO:0005886">
    <property type="term" value="C:plasma membrane"/>
    <property type="evidence" value="ECO:0007669"/>
    <property type="project" value="InterPro"/>
</dbReference>
<feature type="transmembrane region" description="Helical" evidence="6">
    <location>
        <begin position="284"/>
        <end position="304"/>
    </location>
</feature>
<feature type="transmembrane region" description="Helical" evidence="6">
    <location>
        <begin position="233"/>
        <end position="263"/>
    </location>
</feature>
<evidence type="ECO:0008006" key="9">
    <source>
        <dbReference type="Google" id="ProtNLM"/>
    </source>
</evidence>
<dbReference type="GO" id="GO:0031505">
    <property type="term" value="P:fungal-type cell wall organization"/>
    <property type="evidence" value="ECO:0007669"/>
    <property type="project" value="TreeGrafter"/>
</dbReference>
<dbReference type="InterPro" id="IPR052413">
    <property type="entry name" value="SUR7_domain"/>
</dbReference>
<dbReference type="EMBL" id="KV407455">
    <property type="protein sequence ID" value="KZF25643.1"/>
    <property type="molecule type" value="Genomic_DNA"/>
</dbReference>
<dbReference type="GO" id="GO:0051285">
    <property type="term" value="C:cell cortex of cell tip"/>
    <property type="evidence" value="ECO:0007669"/>
    <property type="project" value="TreeGrafter"/>
</dbReference>
<feature type="compositionally biased region" description="Low complexity" evidence="5">
    <location>
        <begin position="20"/>
        <end position="44"/>
    </location>
</feature>
<feature type="region of interest" description="Disordered" evidence="5">
    <location>
        <begin position="322"/>
        <end position="371"/>
    </location>
</feature>
<keyword evidence="4 6" id="KW-0472">Membrane</keyword>
<feature type="compositionally biased region" description="Basic and acidic residues" evidence="5">
    <location>
        <begin position="349"/>
        <end position="358"/>
    </location>
</feature>
<evidence type="ECO:0000256" key="1">
    <source>
        <dbReference type="ARBA" id="ARBA00004141"/>
    </source>
</evidence>
<dbReference type="Pfam" id="PF06687">
    <property type="entry name" value="SUR7"/>
    <property type="match status" value="1"/>
</dbReference>
<dbReference type="InterPro" id="IPR009571">
    <property type="entry name" value="SUR7/Rim9-like_fungi"/>
</dbReference>
<proteinExistence type="predicted"/>
<evidence type="ECO:0000256" key="6">
    <source>
        <dbReference type="SAM" id="Phobius"/>
    </source>
</evidence>
<evidence type="ECO:0000313" key="8">
    <source>
        <dbReference type="Proteomes" id="UP000076632"/>
    </source>
</evidence>
<gene>
    <name evidence="7" type="ORF">L228DRAFT_236718</name>
</gene>
<evidence type="ECO:0000256" key="3">
    <source>
        <dbReference type="ARBA" id="ARBA00022989"/>
    </source>
</evidence>
<evidence type="ECO:0000256" key="4">
    <source>
        <dbReference type="ARBA" id="ARBA00023136"/>
    </source>
</evidence>
<dbReference type="OMA" id="QGITHCS"/>
<feature type="transmembrane region" description="Helical" evidence="6">
    <location>
        <begin position="75"/>
        <end position="102"/>
    </location>
</feature>
<evidence type="ECO:0000256" key="2">
    <source>
        <dbReference type="ARBA" id="ARBA00022692"/>
    </source>
</evidence>
<reference evidence="7 8" key="1">
    <citation type="journal article" date="2016" name="Fungal Biol.">
        <title>The genome of Xylona heveae provides a window into fungal endophytism.</title>
        <authorList>
            <person name="Gazis R."/>
            <person name="Kuo A."/>
            <person name="Riley R."/>
            <person name="LaButti K."/>
            <person name="Lipzen A."/>
            <person name="Lin J."/>
            <person name="Amirebrahimi M."/>
            <person name="Hesse C.N."/>
            <person name="Spatafora J.W."/>
            <person name="Henrissat B."/>
            <person name="Hainaut M."/>
            <person name="Grigoriev I.V."/>
            <person name="Hibbett D.S."/>
        </authorList>
    </citation>
    <scope>NUCLEOTIDE SEQUENCE [LARGE SCALE GENOMIC DNA]</scope>
    <source>
        <strain evidence="7 8">TC161</strain>
    </source>
</reference>
<comment type="subcellular location">
    <subcellularLocation>
        <location evidence="1">Membrane</location>
        <topology evidence="1">Multi-pass membrane protein</topology>
    </subcellularLocation>
</comment>
<keyword evidence="8" id="KW-1185">Reference proteome</keyword>
<dbReference type="Gene3D" id="1.20.140.150">
    <property type="match status" value="1"/>
</dbReference>
<dbReference type="PANTHER" id="PTHR28019:SF2">
    <property type="entry name" value="CELL MEMBRANE PROTEIN YLR413W-RELATED"/>
    <property type="match status" value="1"/>
</dbReference>
<feature type="compositionally biased region" description="Low complexity" evidence="5">
    <location>
        <begin position="332"/>
        <end position="347"/>
    </location>
</feature>
<evidence type="ECO:0000256" key="5">
    <source>
        <dbReference type="SAM" id="MobiDB-lite"/>
    </source>
</evidence>
<evidence type="ECO:0000313" key="7">
    <source>
        <dbReference type="EMBL" id="KZF25643.1"/>
    </source>
</evidence>
<dbReference type="STRING" id="1328760.A0A165J2I6"/>
<keyword evidence="3 6" id="KW-1133">Transmembrane helix</keyword>